<evidence type="ECO:0000313" key="2">
    <source>
        <dbReference type="Proteomes" id="UP000747542"/>
    </source>
</evidence>
<dbReference type="AlphaFoldDB" id="A0A8J5N7T0"/>
<sequence>MKRCLKAKEDMCLGLLNIRDTPPQEGQNTISVQRLMGRRMKMLVPTNDTLLKRDGSCRTRRVLWQRDTRTIDR</sequence>
<proteinExistence type="predicted"/>
<name>A0A8J5N7T0_HOMAM</name>
<protein>
    <submittedName>
        <fullName evidence="1">Uncharacterized protein</fullName>
    </submittedName>
</protein>
<dbReference type="EMBL" id="JAHLQT010007678">
    <property type="protein sequence ID" value="KAG7174173.1"/>
    <property type="molecule type" value="Genomic_DNA"/>
</dbReference>
<organism evidence="1 2">
    <name type="scientific">Homarus americanus</name>
    <name type="common">American lobster</name>
    <dbReference type="NCBI Taxonomy" id="6706"/>
    <lineage>
        <taxon>Eukaryota</taxon>
        <taxon>Metazoa</taxon>
        <taxon>Ecdysozoa</taxon>
        <taxon>Arthropoda</taxon>
        <taxon>Crustacea</taxon>
        <taxon>Multicrustacea</taxon>
        <taxon>Malacostraca</taxon>
        <taxon>Eumalacostraca</taxon>
        <taxon>Eucarida</taxon>
        <taxon>Decapoda</taxon>
        <taxon>Pleocyemata</taxon>
        <taxon>Astacidea</taxon>
        <taxon>Nephropoidea</taxon>
        <taxon>Nephropidae</taxon>
        <taxon>Homarus</taxon>
    </lineage>
</organism>
<evidence type="ECO:0000313" key="1">
    <source>
        <dbReference type="EMBL" id="KAG7174173.1"/>
    </source>
</evidence>
<gene>
    <name evidence="1" type="ORF">Hamer_G003067</name>
</gene>
<dbReference type="Proteomes" id="UP000747542">
    <property type="component" value="Unassembled WGS sequence"/>
</dbReference>
<accession>A0A8J5N7T0</accession>
<keyword evidence="2" id="KW-1185">Reference proteome</keyword>
<reference evidence="1" key="1">
    <citation type="journal article" date="2021" name="Sci. Adv.">
        <title>The American lobster genome reveals insights on longevity, neural, and immune adaptations.</title>
        <authorList>
            <person name="Polinski J.M."/>
            <person name="Zimin A.V."/>
            <person name="Clark K.F."/>
            <person name="Kohn A.B."/>
            <person name="Sadowski N."/>
            <person name="Timp W."/>
            <person name="Ptitsyn A."/>
            <person name="Khanna P."/>
            <person name="Romanova D.Y."/>
            <person name="Williams P."/>
            <person name="Greenwood S.J."/>
            <person name="Moroz L.L."/>
            <person name="Walt D.R."/>
            <person name="Bodnar A.G."/>
        </authorList>
    </citation>
    <scope>NUCLEOTIDE SEQUENCE</scope>
    <source>
        <strain evidence="1">GMGI-L3</strain>
    </source>
</reference>
<comment type="caution">
    <text evidence="1">The sequence shown here is derived from an EMBL/GenBank/DDBJ whole genome shotgun (WGS) entry which is preliminary data.</text>
</comment>